<dbReference type="Proteomes" id="UP001153332">
    <property type="component" value="Unassembled WGS sequence"/>
</dbReference>
<sequence length="104" mass="10755">MADVKFSVNYVILKADGAVAGIDFGIEAVKQLENNKAHLDPITGASPQATAHYNGDNTPSKPYNKVISSSSILSTKLIVIAGGGANENVTKGVDGLGNKAVWSL</sequence>
<gene>
    <name evidence="1" type="ORF">O1611_g8320</name>
</gene>
<protein>
    <submittedName>
        <fullName evidence="1">Uncharacterized protein</fullName>
    </submittedName>
</protein>
<organism evidence="1 2">
    <name type="scientific">Lasiodiplodia mahajangana</name>
    <dbReference type="NCBI Taxonomy" id="1108764"/>
    <lineage>
        <taxon>Eukaryota</taxon>
        <taxon>Fungi</taxon>
        <taxon>Dikarya</taxon>
        <taxon>Ascomycota</taxon>
        <taxon>Pezizomycotina</taxon>
        <taxon>Dothideomycetes</taxon>
        <taxon>Dothideomycetes incertae sedis</taxon>
        <taxon>Botryosphaeriales</taxon>
        <taxon>Botryosphaeriaceae</taxon>
        <taxon>Lasiodiplodia</taxon>
    </lineage>
</organism>
<keyword evidence="2" id="KW-1185">Reference proteome</keyword>
<comment type="caution">
    <text evidence="1">The sequence shown here is derived from an EMBL/GenBank/DDBJ whole genome shotgun (WGS) entry which is preliminary data.</text>
</comment>
<name>A0ACC2JD71_9PEZI</name>
<proteinExistence type="predicted"/>
<evidence type="ECO:0000313" key="1">
    <source>
        <dbReference type="EMBL" id="KAJ8125319.1"/>
    </source>
</evidence>
<dbReference type="EMBL" id="JAPUUL010002433">
    <property type="protein sequence ID" value="KAJ8125319.1"/>
    <property type="molecule type" value="Genomic_DNA"/>
</dbReference>
<evidence type="ECO:0000313" key="2">
    <source>
        <dbReference type="Proteomes" id="UP001153332"/>
    </source>
</evidence>
<reference evidence="1" key="1">
    <citation type="submission" date="2022-12" db="EMBL/GenBank/DDBJ databases">
        <title>Genome Sequence of Lasiodiplodia mahajangana.</title>
        <authorList>
            <person name="Buettner E."/>
        </authorList>
    </citation>
    <scope>NUCLEOTIDE SEQUENCE</scope>
    <source>
        <strain evidence="1">VT137</strain>
    </source>
</reference>
<accession>A0ACC2JD71</accession>